<reference evidence="2 3" key="1">
    <citation type="submission" date="2020-04" db="EMBL/GenBank/DDBJ databases">
        <authorList>
            <consortium name="Desulfovibrio sp. FSS-1 genome sequencing consortium"/>
            <person name="Shimoshige H."/>
            <person name="Kobayashi H."/>
            <person name="Maekawa T."/>
        </authorList>
    </citation>
    <scope>NUCLEOTIDE SEQUENCE [LARGE SCALE GENOMIC DNA]</scope>
    <source>
        <strain evidence="2 3">SIID29052-01</strain>
    </source>
</reference>
<evidence type="ECO:0000313" key="2">
    <source>
        <dbReference type="EMBL" id="GFK94179.1"/>
    </source>
</evidence>
<comment type="caution">
    <text evidence="2">The sequence shown here is derived from an EMBL/GenBank/DDBJ whole genome shotgun (WGS) entry which is preliminary data.</text>
</comment>
<feature type="transmembrane region" description="Helical" evidence="1">
    <location>
        <begin position="213"/>
        <end position="234"/>
    </location>
</feature>
<dbReference type="AlphaFoldDB" id="A0A6V8LVR1"/>
<keyword evidence="1" id="KW-1133">Transmembrane helix</keyword>
<keyword evidence="1" id="KW-0812">Transmembrane</keyword>
<feature type="transmembrane region" description="Helical" evidence="1">
    <location>
        <begin position="240"/>
        <end position="262"/>
    </location>
</feature>
<feature type="transmembrane region" description="Helical" evidence="1">
    <location>
        <begin position="129"/>
        <end position="149"/>
    </location>
</feature>
<protein>
    <submittedName>
        <fullName evidence="2">Uncharacterized protein</fullName>
    </submittedName>
</protein>
<evidence type="ECO:0000313" key="3">
    <source>
        <dbReference type="Proteomes" id="UP000494245"/>
    </source>
</evidence>
<accession>A0A6V8LVR1</accession>
<evidence type="ECO:0000256" key="1">
    <source>
        <dbReference type="SAM" id="Phobius"/>
    </source>
</evidence>
<dbReference type="Proteomes" id="UP000494245">
    <property type="component" value="Unassembled WGS sequence"/>
</dbReference>
<organism evidence="2 3">
    <name type="scientific">Fundidesulfovibrio magnetotacticus</name>
    <dbReference type="NCBI Taxonomy" id="2730080"/>
    <lineage>
        <taxon>Bacteria</taxon>
        <taxon>Pseudomonadati</taxon>
        <taxon>Thermodesulfobacteriota</taxon>
        <taxon>Desulfovibrionia</taxon>
        <taxon>Desulfovibrionales</taxon>
        <taxon>Desulfovibrionaceae</taxon>
        <taxon>Fundidesulfovibrio</taxon>
    </lineage>
</organism>
<feature type="transmembrane region" description="Helical" evidence="1">
    <location>
        <begin position="182"/>
        <end position="201"/>
    </location>
</feature>
<keyword evidence="3" id="KW-1185">Reference proteome</keyword>
<feature type="transmembrane region" description="Helical" evidence="1">
    <location>
        <begin position="102"/>
        <end position="123"/>
    </location>
</feature>
<proteinExistence type="predicted"/>
<keyword evidence="1" id="KW-0472">Membrane</keyword>
<reference evidence="2 3" key="2">
    <citation type="submission" date="2020-05" db="EMBL/GenBank/DDBJ databases">
        <title>Draft genome sequence of Desulfovibrio sp. strainFSS-1.</title>
        <authorList>
            <person name="Shimoshige H."/>
            <person name="Kobayashi H."/>
            <person name="Maekawa T."/>
        </authorList>
    </citation>
    <scope>NUCLEOTIDE SEQUENCE [LARGE SCALE GENOMIC DNA]</scope>
    <source>
        <strain evidence="2 3">SIID29052-01</strain>
    </source>
</reference>
<name>A0A6V8LVR1_9BACT</name>
<dbReference type="EMBL" id="BLTE01000008">
    <property type="protein sequence ID" value="GFK94179.1"/>
    <property type="molecule type" value="Genomic_DNA"/>
</dbReference>
<feature type="transmembrane region" description="Helical" evidence="1">
    <location>
        <begin position="344"/>
        <end position="363"/>
    </location>
</feature>
<feature type="transmembrane region" description="Helical" evidence="1">
    <location>
        <begin position="312"/>
        <end position="332"/>
    </location>
</feature>
<sequence>MNVTWGVACLVVAVYYGVVGLSYSGTYQGGENSGKFEVSAEVFKRLLFTGDVEGLNDYFESHYGLKSDILRNGWASAITDQHLPYFTYLALIKLTSDHPLTLHFFLGVLMFLSGLLFLTHALAPPDKPFYFLVAGLTLSPFIIFHAWIYDAHALQVFCACAGLWLFSVRRFYWAFFMTTLAFFAHRSALPLVGCLGLYLLIRERRNWRVCLAAALGGLSVWGLMELLMFALRAADGSHNLLVHTTYAQLFLGSFTAAVGDYARVGGQVSYVKNLFLLMPLGMAGVLWVRSWFQAVTTILPLALFFYVGHGELPSAMRVLLPYFVFGHAFFWLRLLEVRPGWVKRAGLVLVGFAAILSASYLAVTSQCMNLAEGRGEPVAKVDTSPSLPIENARLFWNLRRFHPIVPDAPVVYTLRPLNRLELPNIPDPNGILPNLAFMLVGCFFPQDSLSALGSLTPQPSIPFLERRAASPVGEQPQ</sequence>
<gene>
    <name evidence="2" type="ORF">NNJEOMEG_02019</name>
</gene>